<feature type="region of interest" description="Disordered" evidence="1">
    <location>
        <begin position="1"/>
        <end position="25"/>
    </location>
</feature>
<dbReference type="HOGENOM" id="CLU_033680_0_0_1"/>
<dbReference type="eggNOG" id="ENOG502QS76">
    <property type="taxonomic scope" value="Eukaryota"/>
</dbReference>
<dbReference type="EMBL" id="PSQE01000008">
    <property type="protein sequence ID" value="RHN39144.1"/>
    <property type="molecule type" value="Genomic_DNA"/>
</dbReference>
<dbReference type="OrthoDB" id="1933187at2759"/>
<reference evidence="2 5" key="2">
    <citation type="journal article" date="2014" name="BMC Genomics">
        <title>An improved genome release (version Mt4.0) for the model legume Medicago truncatula.</title>
        <authorList>
            <person name="Tang H."/>
            <person name="Krishnakumar V."/>
            <person name="Bidwell S."/>
            <person name="Rosen B."/>
            <person name="Chan A."/>
            <person name="Zhou S."/>
            <person name="Gentzbittel L."/>
            <person name="Childs K.L."/>
            <person name="Yandell M."/>
            <person name="Gundlach H."/>
            <person name="Mayer K.F."/>
            <person name="Schwartz D.C."/>
            <person name="Town C.D."/>
        </authorList>
    </citation>
    <scope>GENOME REANNOTATION</scope>
    <source>
        <strain evidence="4 5">cv. Jemalong A17</strain>
    </source>
</reference>
<dbReference type="EMBL" id="CM001224">
    <property type="protein sequence ID" value="AET01520.1"/>
    <property type="molecule type" value="Genomic_DNA"/>
</dbReference>
<protein>
    <submittedName>
        <fullName evidence="2 4">Uncharacterized protein</fullName>
    </submittedName>
</protein>
<dbReference type="Proteomes" id="UP000265566">
    <property type="component" value="Chromosome 8"/>
</dbReference>
<dbReference type="OMA" id="PSSEYNC"/>
<evidence type="ECO:0000256" key="1">
    <source>
        <dbReference type="SAM" id="MobiDB-lite"/>
    </source>
</evidence>
<name>G7LGP0_MEDTR</name>
<keyword evidence="5" id="KW-1185">Reference proteome</keyword>
<dbReference type="AlphaFoldDB" id="G7LGP0"/>
<feature type="compositionally biased region" description="Polar residues" evidence="1">
    <location>
        <begin position="1"/>
        <end position="19"/>
    </location>
</feature>
<dbReference type="Gramene" id="rna45143">
    <property type="protein sequence ID" value="RHN39144.1"/>
    <property type="gene ID" value="gene45143"/>
</dbReference>
<evidence type="ECO:0000313" key="5">
    <source>
        <dbReference type="Proteomes" id="UP000002051"/>
    </source>
</evidence>
<reference evidence="3" key="4">
    <citation type="journal article" date="2018" name="Nat. Plants">
        <title>Whole-genome landscape of Medicago truncatula symbiotic genes.</title>
        <authorList>
            <person name="Pecrix Y."/>
            <person name="Gamas P."/>
            <person name="Carrere S."/>
        </authorList>
    </citation>
    <scope>NUCLEOTIDE SEQUENCE</scope>
    <source>
        <tissue evidence="3">Leaves</tissue>
    </source>
</reference>
<organism evidence="2 5">
    <name type="scientific">Medicago truncatula</name>
    <name type="common">Barrel medic</name>
    <name type="synonym">Medicago tribuloides</name>
    <dbReference type="NCBI Taxonomy" id="3880"/>
    <lineage>
        <taxon>Eukaryota</taxon>
        <taxon>Viridiplantae</taxon>
        <taxon>Streptophyta</taxon>
        <taxon>Embryophyta</taxon>
        <taxon>Tracheophyta</taxon>
        <taxon>Spermatophyta</taxon>
        <taxon>Magnoliopsida</taxon>
        <taxon>eudicotyledons</taxon>
        <taxon>Gunneridae</taxon>
        <taxon>Pentapetalae</taxon>
        <taxon>rosids</taxon>
        <taxon>fabids</taxon>
        <taxon>Fabales</taxon>
        <taxon>Fabaceae</taxon>
        <taxon>Papilionoideae</taxon>
        <taxon>50 kb inversion clade</taxon>
        <taxon>NPAAA clade</taxon>
        <taxon>Hologalegina</taxon>
        <taxon>IRL clade</taxon>
        <taxon>Trifolieae</taxon>
        <taxon>Medicago</taxon>
    </lineage>
</organism>
<dbReference type="PaxDb" id="3880-AET01520"/>
<evidence type="ECO:0000313" key="3">
    <source>
        <dbReference type="EMBL" id="RHN39144.1"/>
    </source>
</evidence>
<accession>G7LGP0</accession>
<evidence type="ECO:0000313" key="4">
    <source>
        <dbReference type="EnsemblPlants" id="AET01520"/>
    </source>
</evidence>
<gene>
    <name evidence="4" type="primary">11425515</name>
    <name evidence="2" type="ordered locus">MTR_8g014490</name>
    <name evidence="3" type="ORF">MtrunA17_Chr8g0340711</name>
</gene>
<dbReference type="KEGG" id="mtr:11425515"/>
<reference evidence="2 5" key="1">
    <citation type="journal article" date="2011" name="Nature">
        <title>The Medicago genome provides insight into the evolution of rhizobial symbioses.</title>
        <authorList>
            <person name="Young N.D."/>
            <person name="Debelle F."/>
            <person name="Oldroyd G.E."/>
            <person name="Geurts R."/>
            <person name="Cannon S.B."/>
            <person name="Udvardi M.K."/>
            <person name="Benedito V.A."/>
            <person name="Mayer K.F."/>
            <person name="Gouzy J."/>
            <person name="Schoof H."/>
            <person name="Van de Peer Y."/>
            <person name="Proost S."/>
            <person name="Cook D.R."/>
            <person name="Meyers B.C."/>
            <person name="Spannagl M."/>
            <person name="Cheung F."/>
            <person name="De Mita S."/>
            <person name="Krishnakumar V."/>
            <person name="Gundlach H."/>
            <person name="Zhou S."/>
            <person name="Mudge J."/>
            <person name="Bharti A.K."/>
            <person name="Murray J.D."/>
            <person name="Naoumkina M.A."/>
            <person name="Rosen B."/>
            <person name="Silverstein K.A."/>
            <person name="Tang H."/>
            <person name="Rombauts S."/>
            <person name="Zhao P.X."/>
            <person name="Zhou P."/>
            <person name="Barbe V."/>
            <person name="Bardou P."/>
            <person name="Bechner M."/>
            <person name="Bellec A."/>
            <person name="Berger A."/>
            <person name="Berges H."/>
            <person name="Bidwell S."/>
            <person name="Bisseling T."/>
            <person name="Choisne N."/>
            <person name="Couloux A."/>
            <person name="Denny R."/>
            <person name="Deshpande S."/>
            <person name="Dai X."/>
            <person name="Doyle J.J."/>
            <person name="Dudez A.M."/>
            <person name="Farmer A.D."/>
            <person name="Fouteau S."/>
            <person name="Franken C."/>
            <person name="Gibelin C."/>
            <person name="Gish J."/>
            <person name="Goldstein S."/>
            <person name="Gonzalez A.J."/>
            <person name="Green P.J."/>
            <person name="Hallab A."/>
            <person name="Hartog M."/>
            <person name="Hua A."/>
            <person name="Humphray S.J."/>
            <person name="Jeong D.H."/>
            <person name="Jing Y."/>
            <person name="Jocker A."/>
            <person name="Kenton S.M."/>
            <person name="Kim D.J."/>
            <person name="Klee K."/>
            <person name="Lai H."/>
            <person name="Lang C."/>
            <person name="Lin S."/>
            <person name="Macmil S.L."/>
            <person name="Magdelenat G."/>
            <person name="Matthews L."/>
            <person name="McCorrison J."/>
            <person name="Monaghan E.L."/>
            <person name="Mun J.H."/>
            <person name="Najar F.Z."/>
            <person name="Nicholson C."/>
            <person name="Noirot C."/>
            <person name="O'Bleness M."/>
            <person name="Paule C.R."/>
            <person name="Poulain J."/>
            <person name="Prion F."/>
            <person name="Qin B."/>
            <person name="Qu C."/>
            <person name="Retzel E.F."/>
            <person name="Riddle C."/>
            <person name="Sallet E."/>
            <person name="Samain S."/>
            <person name="Samson N."/>
            <person name="Sanders I."/>
            <person name="Saurat O."/>
            <person name="Scarpelli C."/>
            <person name="Schiex T."/>
            <person name="Segurens B."/>
            <person name="Severin A.J."/>
            <person name="Sherrier D.J."/>
            <person name="Shi R."/>
            <person name="Sims S."/>
            <person name="Singer S.R."/>
            <person name="Sinharoy S."/>
            <person name="Sterck L."/>
            <person name="Viollet A."/>
            <person name="Wang B.B."/>
            <person name="Wang K."/>
            <person name="Wang M."/>
            <person name="Wang X."/>
            <person name="Warfsmann J."/>
            <person name="Weissenbach J."/>
            <person name="White D.D."/>
            <person name="White J.D."/>
            <person name="Wiley G.B."/>
            <person name="Wincker P."/>
            <person name="Xing Y."/>
            <person name="Yang L."/>
            <person name="Yao Z."/>
            <person name="Ying F."/>
            <person name="Zhai J."/>
            <person name="Zhou L."/>
            <person name="Zuber A."/>
            <person name="Denarie J."/>
            <person name="Dixon R.A."/>
            <person name="May G.D."/>
            <person name="Schwartz D.C."/>
            <person name="Rogers J."/>
            <person name="Quetier F."/>
            <person name="Town C.D."/>
            <person name="Roe B.A."/>
        </authorList>
    </citation>
    <scope>NUCLEOTIDE SEQUENCE [LARGE SCALE GENOMIC DNA]</scope>
    <source>
        <strain evidence="2">A17</strain>
        <strain evidence="4 5">cv. Jemalong A17</strain>
    </source>
</reference>
<dbReference type="Proteomes" id="UP000002051">
    <property type="component" value="Chromosome 8"/>
</dbReference>
<reference evidence="4" key="3">
    <citation type="submission" date="2015-04" db="UniProtKB">
        <authorList>
            <consortium name="EnsemblPlants"/>
        </authorList>
    </citation>
    <scope>IDENTIFICATION</scope>
    <source>
        <strain evidence="4">cv. Jemalong A17</strain>
    </source>
</reference>
<dbReference type="PANTHER" id="PTHR37238">
    <property type="entry name" value="OS05G0532500 PROTEIN"/>
    <property type="match status" value="1"/>
</dbReference>
<dbReference type="EnsemblPlants" id="AET01520">
    <property type="protein sequence ID" value="AET01520"/>
    <property type="gene ID" value="MTR_8g014490"/>
</dbReference>
<proteinExistence type="predicted"/>
<sequence>MKMKNNNTITNRFNPQNQINDNDDNSSLTLLHSDLSTLLHQIDELVVKALEVKKSVSKEGKSDVESFSNLLSEMLSRLKPWGPKLQSSLSSTSVESEIKSEEVSCDESNVSDCESPKETTLVSPSPLVSWRANCTVQRGRQMFMLTPLPLSKSLLSSKSHQPQTKLDFTELASSNNDSVLYGVVTKPTPIKPALSLVSEEATNNEEPELISSPDLSKIDTSMLYMMTPCLKMSPPKSCVLLEPISEICRVGNDKFRKSTPFPVGVHYSDSEDSESSGSDGVTQGLALKYPDLMGKHCVPKSGIGKENVEASPIWLTSPPKTCVLLGTPDEKSLDKEKVDNKSCMHVTKSILKQQVNKLNLEEDISKGHNQAKKTCCNKGDFVGDLSHIESTPMWLNPENTVQRGKRAGENTLKKELWAKFEEASDCPFESKFQTVSKSSQKGFLDLLEEASCDE</sequence>
<dbReference type="PANTHER" id="PTHR37238:SF1">
    <property type="entry name" value="OS05G0532500 PROTEIN"/>
    <property type="match status" value="1"/>
</dbReference>
<evidence type="ECO:0000313" key="2">
    <source>
        <dbReference type="EMBL" id="AET01520.1"/>
    </source>
</evidence>
<dbReference type="STRING" id="3880.G7LGP0"/>